<sequence length="604" mass="69204">MKAALTIAGFVLMTLTVTAQKYIPTTNTLNGKVMFGYQGWHATPNDGSGNGVWRHYFGGGMPDAKNADFDVWPDMREYPEDVTEATNMHYPDGKPAKLYSAYKYGAVDLHFKWMQEHELDGVFEQRFLSDVRGGGGRRHFNQVVRNVQKASEKYQRVYCIMYDISGAGKNWKRDLVKDWMFLVDSLNVTNGKSYLHHNGKPLLAIWGLGFDHTIPFASVAQADSLIDWFHKNAPKKYQATIMGGINDTWMAHGDDWKAVYNKMDVISPWAVGRFGDEQGADRFRDRAIVPDKAYCDAHNVAYMPVIFPGFSWYNLRHGKSPFNQIPREYGTFYWRQSYNAIEAGVKMIYIAMFDEIDEGTAMYKAAPTAAERPAGEKFLSLDQDGVVLPSDWYLQLAQATSNVLRGNAKNVQYPTMPKDFQLNYRLYVMGLNINMPKNFIGTEKPDTENYSPRPDIGVLSSSVYKLTSNDNHVVVKLIFFATDTSKMKGLVGRWIYNKDNHQRIMNSLIDGKYLDKVGFNKFGILDSSRVNIFKPDELKKYNADDAGIADVPVTNPYKGIYHKLKVLYMYKKGRGEVYSYYYYNDDAALRKYLNETRYMLRYND</sequence>
<dbReference type="Gene3D" id="3.20.20.80">
    <property type="entry name" value="Glycosidases"/>
    <property type="match status" value="1"/>
</dbReference>
<evidence type="ECO:0000313" key="3">
    <source>
        <dbReference type="Proteomes" id="UP001597557"/>
    </source>
</evidence>
<keyword evidence="1" id="KW-0732">Signal</keyword>
<evidence type="ECO:0000313" key="2">
    <source>
        <dbReference type="EMBL" id="MFD2873820.1"/>
    </source>
</evidence>
<dbReference type="CDD" id="cd11576">
    <property type="entry name" value="GH99_GH71_like_2"/>
    <property type="match status" value="1"/>
</dbReference>
<comment type="caution">
    <text evidence="2">The sequence shown here is derived from an EMBL/GenBank/DDBJ whole genome shotgun (WGS) entry which is preliminary data.</text>
</comment>
<evidence type="ECO:0000256" key="1">
    <source>
        <dbReference type="SAM" id="SignalP"/>
    </source>
</evidence>
<reference evidence="3" key="1">
    <citation type="journal article" date="2019" name="Int. J. Syst. Evol. Microbiol.">
        <title>The Global Catalogue of Microorganisms (GCM) 10K type strain sequencing project: providing services to taxonomists for standard genome sequencing and annotation.</title>
        <authorList>
            <consortium name="The Broad Institute Genomics Platform"/>
            <consortium name="The Broad Institute Genome Sequencing Center for Infectious Disease"/>
            <person name="Wu L."/>
            <person name="Ma J."/>
        </authorList>
    </citation>
    <scope>NUCLEOTIDE SEQUENCE [LARGE SCALE GENOMIC DNA]</scope>
    <source>
        <strain evidence="3">KCTC 22437</strain>
    </source>
</reference>
<organism evidence="2 3">
    <name type="scientific">Mucilaginibacter ximonensis</name>
    <dbReference type="NCBI Taxonomy" id="538021"/>
    <lineage>
        <taxon>Bacteria</taxon>
        <taxon>Pseudomonadati</taxon>
        <taxon>Bacteroidota</taxon>
        <taxon>Sphingobacteriia</taxon>
        <taxon>Sphingobacteriales</taxon>
        <taxon>Sphingobacteriaceae</taxon>
        <taxon>Mucilaginibacter</taxon>
    </lineage>
</organism>
<feature type="chain" id="PRO_5045773158" evidence="1">
    <location>
        <begin position="20"/>
        <end position="604"/>
    </location>
</feature>
<dbReference type="RefSeq" id="WP_377187300.1">
    <property type="nucleotide sequence ID" value="NZ_JBHUPD010000003.1"/>
</dbReference>
<accession>A0ABW5YEW4</accession>
<keyword evidence="3" id="KW-1185">Reference proteome</keyword>
<name>A0ABW5YEW4_9SPHI</name>
<gene>
    <name evidence="2" type="ORF">ACFS5N_15145</name>
</gene>
<proteinExistence type="predicted"/>
<dbReference type="Proteomes" id="UP001597557">
    <property type="component" value="Unassembled WGS sequence"/>
</dbReference>
<protein>
    <submittedName>
        <fullName evidence="2">Glycoside hydrolase family 71/99-like protein</fullName>
    </submittedName>
</protein>
<dbReference type="EMBL" id="JBHUPD010000003">
    <property type="protein sequence ID" value="MFD2873820.1"/>
    <property type="molecule type" value="Genomic_DNA"/>
</dbReference>
<feature type="signal peptide" evidence="1">
    <location>
        <begin position="1"/>
        <end position="19"/>
    </location>
</feature>